<name>W4V0M6_9FIRM</name>
<evidence type="ECO:0000313" key="1">
    <source>
        <dbReference type="EMBL" id="GAE87035.1"/>
    </source>
</evidence>
<proteinExistence type="predicted"/>
<comment type="caution">
    <text evidence="1">The sequence shown here is derived from an EMBL/GenBank/DDBJ whole genome shotgun (WGS) entry which is preliminary data.</text>
</comment>
<gene>
    <name evidence="1" type="ORF">JCM21531_376</name>
</gene>
<dbReference type="AlphaFoldDB" id="W4V0M6"/>
<organism evidence="1 2">
    <name type="scientific">Acetivibrio straminisolvens JCM 21531</name>
    <dbReference type="NCBI Taxonomy" id="1294263"/>
    <lineage>
        <taxon>Bacteria</taxon>
        <taxon>Bacillati</taxon>
        <taxon>Bacillota</taxon>
        <taxon>Clostridia</taxon>
        <taxon>Eubacteriales</taxon>
        <taxon>Oscillospiraceae</taxon>
        <taxon>Acetivibrio</taxon>
    </lineage>
</organism>
<protein>
    <submittedName>
        <fullName evidence="1">Uncharacterized protein</fullName>
    </submittedName>
</protein>
<reference evidence="1" key="1">
    <citation type="journal article" date="2014" name="Genome Announc.">
        <title>Draft Genome Sequence of Clostridium straminisolvens Strain JCM 21531T, Isolated from a Cellulose-Degrading Bacterial Community.</title>
        <authorList>
            <person name="Yuki M."/>
            <person name="Oshima K."/>
            <person name="Suda W."/>
            <person name="Sakamoto M."/>
            <person name="Kitamura K."/>
            <person name="Iida T."/>
            <person name="Hattori M."/>
            <person name="Ohkuma M."/>
        </authorList>
    </citation>
    <scope>NUCLEOTIDE SEQUENCE [LARGE SCALE GENOMIC DNA]</scope>
    <source>
        <strain evidence="1">JCM 21531</strain>
    </source>
</reference>
<dbReference type="EMBL" id="BAVR01000003">
    <property type="protein sequence ID" value="GAE87035.1"/>
    <property type="molecule type" value="Genomic_DNA"/>
</dbReference>
<sequence>MKEVIKNQILTHDYKLINTKVAACVFTRYRNDYMIIADAKQAKSNKVKVLT</sequence>
<accession>W4V0M6</accession>
<dbReference type="Proteomes" id="UP000019109">
    <property type="component" value="Unassembled WGS sequence"/>
</dbReference>
<keyword evidence="2" id="KW-1185">Reference proteome</keyword>
<evidence type="ECO:0000313" key="2">
    <source>
        <dbReference type="Proteomes" id="UP000019109"/>
    </source>
</evidence>